<accession>A0A2I8VF46</accession>
<feature type="transmembrane region" description="Helical" evidence="1">
    <location>
        <begin position="12"/>
        <end position="32"/>
    </location>
</feature>
<sequence length="220" mass="24524">MSLATRLRNSFITGLFLVAPLAVTLFVLQFAFEWVTSTIRPVVRQVQPFLATTLDYSGDLVFVSQVLSALLIATAITFAGYLASKSLGQRLFGGFERGVRLIPLVRTIYFGVRQVSESLTESTESYDRVVLVEYPRERHWMLGFVTSESPRRVEQATGEDLLTVFIPHSPNPTVGKLMMVPEEELWELDMSVRSGFRIIVTTGLSAEDMEDDLPAGVIAD</sequence>
<dbReference type="GeneID" id="35590787"/>
<dbReference type="AlphaFoldDB" id="A0A2I8VF46"/>
<keyword evidence="1" id="KW-1133">Transmembrane helix</keyword>
<proteinExistence type="predicted"/>
<dbReference type="OrthoDB" id="51558at2157"/>
<dbReference type="PANTHER" id="PTHR31876">
    <property type="entry name" value="COV-LIKE PROTEIN 1"/>
    <property type="match status" value="1"/>
</dbReference>
<keyword evidence="1" id="KW-0472">Membrane</keyword>
<evidence type="ECO:0000313" key="2">
    <source>
        <dbReference type="EMBL" id="AUV80552.1"/>
    </source>
</evidence>
<evidence type="ECO:0000256" key="1">
    <source>
        <dbReference type="SAM" id="Phobius"/>
    </source>
</evidence>
<organism evidence="2 3">
    <name type="scientific">Salinigranum rubrum</name>
    <dbReference type="NCBI Taxonomy" id="755307"/>
    <lineage>
        <taxon>Archaea</taxon>
        <taxon>Methanobacteriati</taxon>
        <taxon>Methanobacteriota</taxon>
        <taxon>Stenosarchaea group</taxon>
        <taxon>Halobacteria</taxon>
        <taxon>Halobacteriales</taxon>
        <taxon>Haloferacaceae</taxon>
        <taxon>Salinigranum</taxon>
    </lineage>
</organism>
<dbReference type="PANTHER" id="PTHR31876:SF26">
    <property type="entry name" value="PROTEIN LIKE COV 2"/>
    <property type="match status" value="1"/>
</dbReference>
<evidence type="ECO:0000313" key="3">
    <source>
        <dbReference type="Proteomes" id="UP000236584"/>
    </source>
</evidence>
<gene>
    <name evidence="2" type="ORF">C2R22_01820</name>
</gene>
<dbReference type="Pfam" id="PF04367">
    <property type="entry name" value="DUF502"/>
    <property type="match status" value="1"/>
</dbReference>
<keyword evidence="1" id="KW-0812">Transmembrane</keyword>
<dbReference type="RefSeq" id="WP_103424060.1">
    <property type="nucleotide sequence ID" value="NZ_CP026309.1"/>
</dbReference>
<evidence type="ECO:0008006" key="4">
    <source>
        <dbReference type="Google" id="ProtNLM"/>
    </source>
</evidence>
<dbReference type="KEGG" id="srub:C2R22_01820"/>
<keyword evidence="3" id="KW-1185">Reference proteome</keyword>
<dbReference type="Proteomes" id="UP000236584">
    <property type="component" value="Chromosome"/>
</dbReference>
<feature type="transmembrane region" description="Helical" evidence="1">
    <location>
        <begin position="60"/>
        <end position="83"/>
    </location>
</feature>
<protein>
    <recommendedName>
        <fullName evidence="4">DUF502 domain-containing protein</fullName>
    </recommendedName>
</protein>
<name>A0A2I8VF46_9EURY</name>
<dbReference type="EMBL" id="CP026309">
    <property type="protein sequence ID" value="AUV80552.1"/>
    <property type="molecule type" value="Genomic_DNA"/>
</dbReference>
<reference evidence="2 3" key="1">
    <citation type="submission" date="2018-01" db="EMBL/GenBank/DDBJ databases">
        <title>Complete genome sequence of Salinigranum rubrum GX10T, an extremely halophilic archaeon isolated from a marine solar saltern.</title>
        <authorList>
            <person name="Han S."/>
        </authorList>
    </citation>
    <scope>NUCLEOTIDE SEQUENCE [LARGE SCALE GENOMIC DNA]</scope>
    <source>
        <strain evidence="2 3">GX10</strain>
    </source>
</reference>
<dbReference type="InterPro" id="IPR007462">
    <property type="entry name" value="COV1-like"/>
</dbReference>